<dbReference type="Pfam" id="PF03732">
    <property type="entry name" value="Retrotrans_gag"/>
    <property type="match status" value="1"/>
</dbReference>
<keyword evidence="1" id="KW-0863">Zinc-finger</keyword>
<dbReference type="EMBL" id="CAMAPF010000928">
    <property type="protein sequence ID" value="CAH9123042.1"/>
    <property type="molecule type" value="Genomic_DNA"/>
</dbReference>
<dbReference type="InterPro" id="IPR001878">
    <property type="entry name" value="Znf_CCHC"/>
</dbReference>
<accession>A0AAV0EH57</accession>
<feature type="domain" description="CCHC-type" evidence="3">
    <location>
        <begin position="288"/>
        <end position="301"/>
    </location>
</feature>
<keyword evidence="1" id="KW-0862">Zinc</keyword>
<evidence type="ECO:0000256" key="1">
    <source>
        <dbReference type="PROSITE-ProRule" id="PRU00047"/>
    </source>
</evidence>
<sequence>MPIEESSTMSTMNSAGSYKDPLFLASNDHSNLVLTNELFNGNNYLNWSRGVKMALISKNKLVFVNGKFKRPNENSDNFQEWIRVDYTVMSWLLHSMTPTIARTMMYVTSSKQLWEEIKERYCQTNAPYLYQLKKDLSQIKQEGGTIAEYFGRLKSVWEDIQTLDGLPMCECGAVNSCTCELLKQIIEKDNRNKLMEFLMGLDNHYEPLWNQILGVDPLPTVNQAFFRIQQVEMQKFISNQDCDVSGGMAMAANKYNQVPNIQSINSDYKTMNKADYLKSKLEKQSLLCVHCNKTGHLMKDCFEIKGYPDWYKGSKGKKNSRNSNEKKFAGSTGRDGNSKNTENAHNYDNTPLDEEMDSQVKLLDQMDVDIIQDYLKHKNLSNANMRQASASFSMAGPFY</sequence>
<dbReference type="InterPro" id="IPR036875">
    <property type="entry name" value="Znf_CCHC_sf"/>
</dbReference>
<keyword evidence="1" id="KW-0479">Metal-binding</keyword>
<dbReference type="InterPro" id="IPR029472">
    <property type="entry name" value="Copia-like_N"/>
</dbReference>
<comment type="caution">
    <text evidence="4">The sequence shown here is derived from an EMBL/GenBank/DDBJ whole genome shotgun (WGS) entry which is preliminary data.</text>
</comment>
<name>A0AAV0EH57_9ASTE</name>
<keyword evidence="5" id="KW-1185">Reference proteome</keyword>
<dbReference type="Proteomes" id="UP001152523">
    <property type="component" value="Unassembled WGS sequence"/>
</dbReference>
<dbReference type="PROSITE" id="PS50158">
    <property type="entry name" value="ZF_CCHC"/>
    <property type="match status" value="1"/>
</dbReference>
<evidence type="ECO:0000256" key="2">
    <source>
        <dbReference type="SAM" id="MobiDB-lite"/>
    </source>
</evidence>
<dbReference type="GO" id="GO:0008270">
    <property type="term" value="F:zinc ion binding"/>
    <property type="evidence" value="ECO:0007669"/>
    <property type="project" value="UniProtKB-KW"/>
</dbReference>
<feature type="region of interest" description="Disordered" evidence="2">
    <location>
        <begin position="313"/>
        <end position="352"/>
    </location>
</feature>
<protein>
    <recommendedName>
        <fullName evidence="3">CCHC-type domain-containing protein</fullName>
    </recommendedName>
</protein>
<dbReference type="InterPro" id="IPR005162">
    <property type="entry name" value="Retrotrans_gag_dom"/>
</dbReference>
<evidence type="ECO:0000313" key="4">
    <source>
        <dbReference type="EMBL" id="CAH9123042.1"/>
    </source>
</evidence>
<dbReference type="Pfam" id="PF14244">
    <property type="entry name" value="Retrotran_gag_3"/>
    <property type="match status" value="1"/>
</dbReference>
<dbReference type="AlphaFoldDB" id="A0AAV0EH57"/>
<reference evidence="4" key="1">
    <citation type="submission" date="2022-07" db="EMBL/GenBank/DDBJ databases">
        <authorList>
            <person name="Macas J."/>
            <person name="Novak P."/>
            <person name="Neumann P."/>
        </authorList>
    </citation>
    <scope>NUCLEOTIDE SEQUENCE</scope>
</reference>
<evidence type="ECO:0000313" key="5">
    <source>
        <dbReference type="Proteomes" id="UP001152523"/>
    </source>
</evidence>
<gene>
    <name evidence="4" type="ORF">CEPIT_LOCUS24913</name>
</gene>
<dbReference type="PANTHER" id="PTHR37610">
    <property type="entry name" value="CCHC-TYPE DOMAIN-CONTAINING PROTEIN"/>
    <property type="match status" value="1"/>
</dbReference>
<proteinExistence type="predicted"/>
<organism evidence="4 5">
    <name type="scientific">Cuscuta epithymum</name>
    <dbReference type="NCBI Taxonomy" id="186058"/>
    <lineage>
        <taxon>Eukaryota</taxon>
        <taxon>Viridiplantae</taxon>
        <taxon>Streptophyta</taxon>
        <taxon>Embryophyta</taxon>
        <taxon>Tracheophyta</taxon>
        <taxon>Spermatophyta</taxon>
        <taxon>Magnoliopsida</taxon>
        <taxon>eudicotyledons</taxon>
        <taxon>Gunneridae</taxon>
        <taxon>Pentapetalae</taxon>
        <taxon>asterids</taxon>
        <taxon>lamiids</taxon>
        <taxon>Solanales</taxon>
        <taxon>Convolvulaceae</taxon>
        <taxon>Cuscuteae</taxon>
        <taxon>Cuscuta</taxon>
        <taxon>Cuscuta subgen. Cuscuta</taxon>
    </lineage>
</organism>
<evidence type="ECO:0000259" key="3">
    <source>
        <dbReference type="PROSITE" id="PS50158"/>
    </source>
</evidence>
<feature type="compositionally biased region" description="Polar residues" evidence="2">
    <location>
        <begin position="334"/>
        <end position="349"/>
    </location>
</feature>
<dbReference type="SUPFAM" id="SSF57756">
    <property type="entry name" value="Retrovirus zinc finger-like domains"/>
    <property type="match status" value="1"/>
</dbReference>
<dbReference type="PANTHER" id="PTHR37610:SF40">
    <property type="entry name" value="OS01G0909600 PROTEIN"/>
    <property type="match status" value="1"/>
</dbReference>
<dbReference type="GO" id="GO:0003676">
    <property type="term" value="F:nucleic acid binding"/>
    <property type="evidence" value="ECO:0007669"/>
    <property type="project" value="InterPro"/>
</dbReference>